<dbReference type="AlphaFoldDB" id="A0A0J6Y1R8"/>
<protein>
    <submittedName>
        <fullName evidence="1">60S ribosomal protein L38</fullName>
    </submittedName>
</protein>
<dbReference type="Proteomes" id="UP000054565">
    <property type="component" value="Unassembled WGS sequence"/>
</dbReference>
<dbReference type="EMBL" id="DS028110">
    <property type="protein sequence ID" value="KMP02561.1"/>
    <property type="molecule type" value="Genomic_DNA"/>
</dbReference>
<gene>
    <name evidence="1" type="ORF">CIRG_10370</name>
</gene>
<evidence type="ECO:0000313" key="1">
    <source>
        <dbReference type="EMBL" id="KMP02561.1"/>
    </source>
</evidence>
<accession>A0A0J6Y1R8</accession>
<reference evidence="2" key="1">
    <citation type="journal article" date="2010" name="Genome Res.">
        <title>Population genomic sequencing of Coccidioides fungi reveals recent hybridization and transposon control.</title>
        <authorList>
            <person name="Neafsey D.E."/>
            <person name="Barker B.M."/>
            <person name="Sharpton T.J."/>
            <person name="Stajich J.E."/>
            <person name="Park D.J."/>
            <person name="Whiston E."/>
            <person name="Hung C.-Y."/>
            <person name="McMahan C."/>
            <person name="White J."/>
            <person name="Sykes S."/>
            <person name="Heiman D."/>
            <person name="Young S."/>
            <person name="Zeng Q."/>
            <person name="Abouelleil A."/>
            <person name="Aftuck L."/>
            <person name="Bessette D."/>
            <person name="Brown A."/>
            <person name="FitzGerald M."/>
            <person name="Lui A."/>
            <person name="Macdonald J.P."/>
            <person name="Priest M."/>
            <person name="Orbach M.J."/>
            <person name="Galgiani J.N."/>
            <person name="Kirkland T.N."/>
            <person name="Cole G.T."/>
            <person name="Birren B.W."/>
            <person name="Henn M.R."/>
            <person name="Taylor J.W."/>
            <person name="Rounsley S.D."/>
        </authorList>
    </citation>
    <scope>NUCLEOTIDE SEQUENCE [LARGE SCALE GENOMIC DNA]</scope>
    <source>
        <strain evidence="2">RMSCC 2394</strain>
    </source>
</reference>
<keyword evidence="1" id="KW-0689">Ribosomal protein</keyword>
<keyword evidence="1" id="KW-0687">Ribonucleoprotein</keyword>
<sequence>MHHQLILDPVFVPFMGPRLISLTFFPPSDPGDSFKRAHNRLPMCLVTANMLGPCQKEFDRVLTLITNQRIQLSIENICSSVHRTAEAHR</sequence>
<organism evidence="1 2">
    <name type="scientific">Coccidioides immitis RMSCC 2394</name>
    <dbReference type="NCBI Taxonomy" id="404692"/>
    <lineage>
        <taxon>Eukaryota</taxon>
        <taxon>Fungi</taxon>
        <taxon>Dikarya</taxon>
        <taxon>Ascomycota</taxon>
        <taxon>Pezizomycotina</taxon>
        <taxon>Eurotiomycetes</taxon>
        <taxon>Eurotiomycetidae</taxon>
        <taxon>Onygenales</taxon>
        <taxon>Onygenaceae</taxon>
        <taxon>Coccidioides</taxon>
    </lineage>
</organism>
<dbReference type="GO" id="GO:0005840">
    <property type="term" value="C:ribosome"/>
    <property type="evidence" value="ECO:0007669"/>
    <property type="project" value="UniProtKB-KW"/>
</dbReference>
<name>A0A0J6Y1R8_COCIT</name>
<proteinExistence type="predicted"/>
<evidence type="ECO:0000313" key="2">
    <source>
        <dbReference type="Proteomes" id="UP000054565"/>
    </source>
</evidence>